<gene>
    <name evidence="2" type="ORF">C361_00717</name>
</gene>
<accession>A0A854QHY6</accession>
<evidence type="ECO:0000313" key="3">
    <source>
        <dbReference type="Proteomes" id="UP000199727"/>
    </source>
</evidence>
<dbReference type="AlphaFoldDB" id="A0A854QHY6"/>
<dbReference type="Proteomes" id="UP000199727">
    <property type="component" value="Unassembled WGS sequence"/>
</dbReference>
<sequence length="99" mass="11385">MRRIQYNVLGAGGRNYETAKDYPMYRRSVRSTTHPTNLPFWSTEPDGLGSDNIASPKVNGRSSERRLTSSGNKYKTWDEIDLEQRRVAIRKAEAKSTKY</sequence>
<feature type="region of interest" description="Disordered" evidence="1">
    <location>
        <begin position="33"/>
        <end position="73"/>
    </location>
</feature>
<name>A0A854QHY6_CRYNE</name>
<dbReference type="EMBL" id="AMKT01000010">
    <property type="protein sequence ID" value="OXG29062.1"/>
    <property type="molecule type" value="Genomic_DNA"/>
</dbReference>
<proteinExistence type="predicted"/>
<protein>
    <submittedName>
        <fullName evidence="2">Uncharacterized protein</fullName>
    </submittedName>
</protein>
<reference evidence="2 3" key="1">
    <citation type="submission" date="2017-06" db="EMBL/GenBank/DDBJ databases">
        <title>Global population genomics of the pathogenic fungus Cryptococcus neoformans var. grubii.</title>
        <authorList>
            <person name="Cuomo C."/>
            <person name="Litvintseva A."/>
            <person name="Chen Y."/>
            <person name="Young S."/>
            <person name="Zeng Q."/>
            <person name="Chapman S."/>
            <person name="Gujja S."/>
            <person name="Saif S."/>
            <person name="Birren B."/>
        </authorList>
    </citation>
    <scope>NUCLEOTIDE SEQUENCE [LARGE SCALE GENOMIC DNA]</scope>
    <source>
        <strain evidence="2 3">Tu259-1</strain>
    </source>
</reference>
<evidence type="ECO:0000256" key="1">
    <source>
        <dbReference type="SAM" id="MobiDB-lite"/>
    </source>
</evidence>
<evidence type="ECO:0000313" key="2">
    <source>
        <dbReference type="EMBL" id="OXG29062.1"/>
    </source>
</evidence>
<organism evidence="2 3">
    <name type="scientific">Cryptococcus neoformans Tu259-1</name>
    <dbReference type="NCBI Taxonomy" id="1230072"/>
    <lineage>
        <taxon>Eukaryota</taxon>
        <taxon>Fungi</taxon>
        <taxon>Dikarya</taxon>
        <taxon>Basidiomycota</taxon>
        <taxon>Agaricomycotina</taxon>
        <taxon>Tremellomycetes</taxon>
        <taxon>Tremellales</taxon>
        <taxon>Cryptococcaceae</taxon>
        <taxon>Cryptococcus</taxon>
        <taxon>Cryptococcus neoformans species complex</taxon>
    </lineage>
</organism>
<comment type="caution">
    <text evidence="2">The sequence shown here is derived from an EMBL/GenBank/DDBJ whole genome shotgun (WGS) entry which is preliminary data.</text>
</comment>